<dbReference type="InterPro" id="IPR057522">
    <property type="entry name" value="HofO_C"/>
</dbReference>
<keyword evidence="1" id="KW-1133">Transmembrane helix</keyword>
<dbReference type="AlphaFoldDB" id="A0A4R0G1W8"/>
<accession>A0A4R0G1W8</accession>
<dbReference type="RefSeq" id="WP_131635130.1">
    <property type="nucleotide sequence ID" value="NZ_SJOO01000009.1"/>
</dbReference>
<feature type="transmembrane region" description="Helical" evidence="1">
    <location>
        <begin position="20"/>
        <end position="39"/>
    </location>
</feature>
<name>A0A4R0G1W8_9ENTR</name>
<proteinExistence type="predicted"/>
<reference evidence="3 4" key="1">
    <citation type="submission" date="2019-02" db="EMBL/GenBank/DDBJ databases">
        <title>The draft genome of Enterobacter spp. strains.</title>
        <authorList>
            <person name="Wang C."/>
            <person name="Feng Y."/>
            <person name="Zong Z."/>
        </authorList>
    </citation>
    <scope>NUCLEOTIDE SEQUENCE [LARGE SCALE GENOMIC DNA]</scope>
    <source>
        <strain evidence="3 4">WCHEW120002</strain>
    </source>
</reference>
<evidence type="ECO:0000313" key="4">
    <source>
        <dbReference type="Proteomes" id="UP000291424"/>
    </source>
</evidence>
<comment type="caution">
    <text evidence="3">The sequence shown here is derived from an EMBL/GenBank/DDBJ whole genome shotgun (WGS) entry which is preliminary data.</text>
</comment>
<sequence length="153" mass="17341">MDTVFERWCECRSGYRVLCWFQSIVLVVGIAWGVLLRPINTQLAGLQREIAHATRTNASLWPSARRLPGQVITPDERVVTPFSPLDFQGNGSRLVHWKPLQRGGELALDADWQAVPSVFSMLLERDVLITAFSLTPQGTTLRLRVQLEHEYAK</sequence>
<dbReference type="EMBL" id="SJOO01000009">
    <property type="protein sequence ID" value="TCB90554.1"/>
    <property type="molecule type" value="Genomic_DNA"/>
</dbReference>
<protein>
    <submittedName>
        <fullName evidence="3">HofO</fullName>
    </submittedName>
</protein>
<keyword evidence="1" id="KW-0812">Transmembrane</keyword>
<organism evidence="3 4">
    <name type="scientific">Enterobacter wuhouensis</name>
    <dbReference type="NCBI Taxonomy" id="2529381"/>
    <lineage>
        <taxon>Bacteria</taxon>
        <taxon>Pseudomonadati</taxon>
        <taxon>Pseudomonadota</taxon>
        <taxon>Gammaproteobacteria</taxon>
        <taxon>Enterobacterales</taxon>
        <taxon>Enterobacteriaceae</taxon>
        <taxon>Enterobacter</taxon>
    </lineage>
</organism>
<keyword evidence="1" id="KW-0472">Membrane</keyword>
<feature type="domain" description="DNA utilization protein HofO C-terminal" evidence="2">
    <location>
        <begin position="82"/>
        <end position="150"/>
    </location>
</feature>
<gene>
    <name evidence="3" type="ORF">E0L20_17925</name>
</gene>
<dbReference type="Pfam" id="PF25319">
    <property type="entry name" value="HofO"/>
    <property type="match status" value="1"/>
</dbReference>
<evidence type="ECO:0000256" key="1">
    <source>
        <dbReference type="SAM" id="Phobius"/>
    </source>
</evidence>
<dbReference type="OrthoDB" id="6564173at2"/>
<dbReference type="Proteomes" id="UP000291424">
    <property type="component" value="Unassembled WGS sequence"/>
</dbReference>
<evidence type="ECO:0000313" key="3">
    <source>
        <dbReference type="EMBL" id="TCB90554.1"/>
    </source>
</evidence>
<evidence type="ECO:0000259" key="2">
    <source>
        <dbReference type="Pfam" id="PF25319"/>
    </source>
</evidence>